<feature type="domain" description="GGDEF" evidence="1">
    <location>
        <begin position="83"/>
        <end position="221"/>
    </location>
</feature>
<dbReference type="Proteomes" id="UP001152766">
    <property type="component" value="Unassembled WGS sequence"/>
</dbReference>
<name>A0A9X4R450_9BURK</name>
<comment type="caution">
    <text evidence="2">The sequence shown here is derived from an EMBL/GenBank/DDBJ whole genome shotgun (WGS) entry which is preliminary data.</text>
</comment>
<gene>
    <name evidence="2" type="ORF">EXJ73_06590</name>
</gene>
<dbReference type="SUPFAM" id="SSF55073">
    <property type="entry name" value="Nucleotide cyclase"/>
    <property type="match status" value="1"/>
</dbReference>
<sequence>MTPGSSLSGLFLLQRGNMRHPGRRRSSAIHAGPGCYRLRQSLDAATTELQELALRDPLAGLANRQLLDDRTSHAVARSSRDGAGVALLVINLDGFKPINEAFGHATGDAVLREVAARLQAQTRNHDTLARIGADEFALLLEGEAGETALAQVARRLLDALARPLSLGDAERPLPLSASIGIALHDRSAEPSQPLVSQAESAAQAVIELARWAMHAQALGENARLGFADSTFAEPGA</sequence>
<dbReference type="InterPro" id="IPR000160">
    <property type="entry name" value="GGDEF_dom"/>
</dbReference>
<keyword evidence="3" id="KW-1185">Reference proteome</keyword>
<dbReference type="InterPro" id="IPR029787">
    <property type="entry name" value="Nucleotide_cyclase"/>
</dbReference>
<accession>A0A9X4R450</accession>
<dbReference type="Gene3D" id="3.30.70.270">
    <property type="match status" value="1"/>
</dbReference>
<dbReference type="InterPro" id="IPR052163">
    <property type="entry name" value="DGC-Regulatory_Protein"/>
</dbReference>
<dbReference type="AlphaFoldDB" id="A0A9X4R450"/>
<dbReference type="PANTHER" id="PTHR46663:SF2">
    <property type="entry name" value="GGDEF DOMAIN-CONTAINING PROTEIN"/>
    <property type="match status" value="1"/>
</dbReference>
<dbReference type="PANTHER" id="PTHR46663">
    <property type="entry name" value="DIGUANYLATE CYCLASE DGCT-RELATED"/>
    <property type="match status" value="1"/>
</dbReference>
<evidence type="ECO:0000259" key="1">
    <source>
        <dbReference type="PROSITE" id="PS50887"/>
    </source>
</evidence>
<evidence type="ECO:0000313" key="2">
    <source>
        <dbReference type="EMBL" id="MDG0862140.1"/>
    </source>
</evidence>
<dbReference type="CDD" id="cd01949">
    <property type="entry name" value="GGDEF"/>
    <property type="match status" value="1"/>
</dbReference>
<organism evidence="2 3">
    <name type="scientific">Pelomonas aquatica</name>
    <dbReference type="NCBI Taxonomy" id="431058"/>
    <lineage>
        <taxon>Bacteria</taxon>
        <taxon>Pseudomonadati</taxon>
        <taxon>Pseudomonadota</taxon>
        <taxon>Betaproteobacteria</taxon>
        <taxon>Burkholderiales</taxon>
        <taxon>Sphaerotilaceae</taxon>
        <taxon>Roseateles</taxon>
    </lineage>
</organism>
<evidence type="ECO:0000313" key="3">
    <source>
        <dbReference type="Proteomes" id="UP001152766"/>
    </source>
</evidence>
<proteinExistence type="predicted"/>
<dbReference type="PROSITE" id="PS50887">
    <property type="entry name" value="GGDEF"/>
    <property type="match status" value="1"/>
</dbReference>
<dbReference type="EMBL" id="SGUG01000007">
    <property type="protein sequence ID" value="MDG0862140.1"/>
    <property type="molecule type" value="Genomic_DNA"/>
</dbReference>
<protein>
    <submittedName>
        <fullName evidence="2">GGDEF domain-containing protein</fullName>
    </submittedName>
</protein>
<dbReference type="SMART" id="SM00267">
    <property type="entry name" value="GGDEF"/>
    <property type="match status" value="1"/>
</dbReference>
<dbReference type="NCBIfam" id="TIGR00254">
    <property type="entry name" value="GGDEF"/>
    <property type="match status" value="1"/>
</dbReference>
<dbReference type="RefSeq" id="WP_268146358.1">
    <property type="nucleotide sequence ID" value="NZ_JAPPUW010000001.1"/>
</dbReference>
<dbReference type="Pfam" id="PF00990">
    <property type="entry name" value="GGDEF"/>
    <property type="match status" value="1"/>
</dbReference>
<reference evidence="2" key="1">
    <citation type="submission" date="2019-02" db="EMBL/GenBank/DDBJ databases">
        <title>Draft genome of the type strain Pelomonas aquatica CCUG 52575T.</title>
        <authorList>
            <person name="Gomila M."/>
            <person name="Lalucat J."/>
        </authorList>
    </citation>
    <scope>NUCLEOTIDE SEQUENCE</scope>
    <source>
        <strain evidence="2">CCUG 52575</strain>
    </source>
</reference>
<dbReference type="InterPro" id="IPR043128">
    <property type="entry name" value="Rev_trsase/Diguanyl_cyclase"/>
</dbReference>